<organism evidence="9 10">
    <name type="scientific">Mycolicibacterium conceptionense</name>
    <dbReference type="NCBI Taxonomy" id="451644"/>
    <lineage>
        <taxon>Bacteria</taxon>
        <taxon>Bacillati</taxon>
        <taxon>Actinomycetota</taxon>
        <taxon>Actinomycetes</taxon>
        <taxon>Mycobacteriales</taxon>
        <taxon>Mycobacteriaceae</taxon>
        <taxon>Mycolicibacterium</taxon>
    </lineage>
</organism>
<dbReference type="AlphaFoldDB" id="A0A1A0P6A7"/>
<evidence type="ECO:0000256" key="3">
    <source>
        <dbReference type="ARBA" id="ARBA00022723"/>
    </source>
</evidence>
<keyword evidence="5" id="KW-0408">Iron</keyword>
<evidence type="ECO:0000313" key="9">
    <source>
        <dbReference type="EMBL" id="OBF19616.1"/>
    </source>
</evidence>
<sequence>MPRNMHSPIPLQSFDNSDKGIDTAISMPPEVYTSEEFHQFELDAVWSHEWFCIGRETDIPNAGDFFTVTVANDPLMAVRGRDGAVRVLANVCQHRAMLLVEGSGNRRRFQCPYHSWVYGLDGQLQSAPQLNDSPCFNKADVKLPQVRSEIWEGFIFVTFDDTIGPLTDRLSGLSEYLTNWDIASLRSAAPQQFSDYAFNWKLFGDECYHCQFLHSQSWVPMYPTSAEQINFRASFNDADKGVIGYELISVEEGASPTKTGRVMQPFLPNLTSEQRSKLAYVTVAPNLLIIAMPDKVKYFHWLPGTSAATSQFAATWMYPESTLALPNFEVEWKQEVEDLAEVMREDEMAWNGTQSGMRSRFAPRGRYAPPEEVLVALNHWLVRKYRAADQQS</sequence>
<dbReference type="RefSeq" id="WP_064897084.1">
    <property type="nucleotide sequence ID" value="NZ_JAYXBT010000010.1"/>
</dbReference>
<dbReference type="InterPro" id="IPR015881">
    <property type="entry name" value="ARHD_Rieske_2Fe_2S"/>
</dbReference>
<dbReference type="GO" id="GO:0004497">
    <property type="term" value="F:monooxygenase activity"/>
    <property type="evidence" value="ECO:0007669"/>
    <property type="project" value="UniProtKB-ARBA"/>
</dbReference>
<proteinExistence type="predicted"/>
<dbReference type="EMBL" id="LZHX01000059">
    <property type="protein sequence ID" value="OBF19616.1"/>
    <property type="molecule type" value="Genomic_DNA"/>
</dbReference>
<evidence type="ECO:0000259" key="8">
    <source>
        <dbReference type="PROSITE" id="PS51296"/>
    </source>
</evidence>
<accession>A0A1A0P6A7</accession>
<dbReference type="GO" id="GO:0051537">
    <property type="term" value="F:2 iron, 2 sulfur cluster binding"/>
    <property type="evidence" value="ECO:0007669"/>
    <property type="project" value="UniProtKB-KW"/>
</dbReference>
<gene>
    <name evidence="9" type="ORF">A5726_17330</name>
</gene>
<dbReference type="InterPro" id="IPR015879">
    <property type="entry name" value="Ring_hydroxy_dOase_asu_C_dom"/>
</dbReference>
<dbReference type="CDD" id="cd03469">
    <property type="entry name" value="Rieske_RO_Alpha_N"/>
    <property type="match status" value="1"/>
</dbReference>
<evidence type="ECO:0000256" key="1">
    <source>
        <dbReference type="ARBA" id="ARBA00001962"/>
    </source>
</evidence>
<dbReference type="Gene3D" id="2.102.10.10">
    <property type="entry name" value="Rieske [2Fe-2S] iron-sulphur domain"/>
    <property type="match status" value="1"/>
</dbReference>
<comment type="cofactor">
    <cofactor evidence="1">
        <name>Fe cation</name>
        <dbReference type="ChEBI" id="CHEBI:24875"/>
    </cofactor>
</comment>
<dbReference type="PRINTS" id="PR00090">
    <property type="entry name" value="RNGDIOXGNASE"/>
</dbReference>
<dbReference type="Proteomes" id="UP000093779">
    <property type="component" value="Unassembled WGS sequence"/>
</dbReference>
<feature type="domain" description="Rieske" evidence="8">
    <location>
        <begin position="50"/>
        <end position="157"/>
    </location>
</feature>
<evidence type="ECO:0000313" key="10">
    <source>
        <dbReference type="Proteomes" id="UP000093779"/>
    </source>
</evidence>
<dbReference type="PROSITE" id="PS51296">
    <property type="entry name" value="RIESKE"/>
    <property type="match status" value="1"/>
</dbReference>
<keyword evidence="2" id="KW-0001">2Fe-2S</keyword>
<dbReference type="PROSITE" id="PS00570">
    <property type="entry name" value="RING_HYDROXYL_ALPHA"/>
    <property type="match status" value="1"/>
</dbReference>
<dbReference type="InterPro" id="IPR001663">
    <property type="entry name" value="Rng_hydr_dOase-A"/>
</dbReference>
<dbReference type="InterPro" id="IPR017941">
    <property type="entry name" value="Rieske_2Fe-2S"/>
</dbReference>
<comment type="caution">
    <text evidence="9">The sequence shown here is derived from an EMBL/GenBank/DDBJ whole genome shotgun (WGS) entry which is preliminary data.</text>
</comment>
<evidence type="ECO:0000256" key="2">
    <source>
        <dbReference type="ARBA" id="ARBA00022714"/>
    </source>
</evidence>
<evidence type="ECO:0000256" key="7">
    <source>
        <dbReference type="ARBA" id="ARBA00023027"/>
    </source>
</evidence>
<dbReference type="SUPFAM" id="SSF50022">
    <property type="entry name" value="ISP domain"/>
    <property type="match status" value="1"/>
</dbReference>
<reference evidence="9 10" key="1">
    <citation type="submission" date="2016-06" db="EMBL/GenBank/DDBJ databases">
        <authorList>
            <person name="Kjaerup R.B."/>
            <person name="Dalgaard T.S."/>
            <person name="Juul-Madsen H.R."/>
        </authorList>
    </citation>
    <scope>NUCLEOTIDE SEQUENCE [LARGE SCALE GENOMIC DNA]</scope>
    <source>
        <strain evidence="9 10">ACS1953</strain>
    </source>
</reference>
<dbReference type="PANTHER" id="PTHR43756">
    <property type="entry name" value="CHOLINE MONOOXYGENASE, CHLOROPLASTIC"/>
    <property type="match status" value="1"/>
</dbReference>
<dbReference type="Pfam" id="PF00848">
    <property type="entry name" value="Ring_hydroxyl_A"/>
    <property type="match status" value="1"/>
</dbReference>
<dbReference type="SUPFAM" id="SSF55961">
    <property type="entry name" value="Bet v1-like"/>
    <property type="match status" value="1"/>
</dbReference>
<name>A0A1A0P6A7_9MYCO</name>
<keyword evidence="6" id="KW-0411">Iron-sulfur</keyword>
<evidence type="ECO:0000256" key="4">
    <source>
        <dbReference type="ARBA" id="ARBA00023002"/>
    </source>
</evidence>
<evidence type="ECO:0000256" key="6">
    <source>
        <dbReference type="ARBA" id="ARBA00023014"/>
    </source>
</evidence>
<dbReference type="PANTHER" id="PTHR43756:SF5">
    <property type="entry name" value="CHOLINE MONOOXYGENASE, CHLOROPLASTIC"/>
    <property type="match status" value="1"/>
</dbReference>
<dbReference type="InterPro" id="IPR036922">
    <property type="entry name" value="Rieske_2Fe-2S_sf"/>
</dbReference>
<keyword evidence="3" id="KW-0479">Metal-binding</keyword>
<evidence type="ECO:0000256" key="5">
    <source>
        <dbReference type="ARBA" id="ARBA00023004"/>
    </source>
</evidence>
<protein>
    <submittedName>
        <fullName evidence="9">Rieske (2Fe-2S) protein</fullName>
    </submittedName>
</protein>
<dbReference type="Pfam" id="PF00355">
    <property type="entry name" value="Rieske"/>
    <property type="match status" value="1"/>
</dbReference>
<keyword evidence="7" id="KW-0520">NAD</keyword>
<dbReference type="Gene3D" id="3.90.380.10">
    <property type="entry name" value="Naphthalene 1,2-dioxygenase Alpha Subunit, Chain A, domain 1"/>
    <property type="match status" value="1"/>
</dbReference>
<dbReference type="GO" id="GO:0005506">
    <property type="term" value="F:iron ion binding"/>
    <property type="evidence" value="ECO:0007669"/>
    <property type="project" value="InterPro"/>
</dbReference>
<keyword evidence="4" id="KW-0560">Oxidoreductase</keyword>
<dbReference type="GO" id="GO:0016705">
    <property type="term" value="F:oxidoreductase activity, acting on paired donors, with incorporation or reduction of molecular oxygen"/>
    <property type="evidence" value="ECO:0007669"/>
    <property type="project" value="UniProtKB-ARBA"/>
</dbReference>